<evidence type="ECO:0000313" key="3">
    <source>
        <dbReference type="EMBL" id="KNE91422.1"/>
    </source>
</evidence>
<keyword evidence="4" id="KW-1185">Reference proteome</keyword>
<gene>
    <name evidence="3" type="ORF">PSTG_15170</name>
</gene>
<dbReference type="Pfam" id="PF20639">
    <property type="entry name" value="Rrn6_K-rich"/>
    <property type="match status" value="1"/>
</dbReference>
<feature type="region of interest" description="Disordered" evidence="1">
    <location>
        <begin position="725"/>
        <end position="758"/>
    </location>
</feature>
<feature type="region of interest" description="Disordered" evidence="1">
    <location>
        <begin position="805"/>
        <end position="863"/>
    </location>
</feature>
<dbReference type="InterPro" id="IPR019350">
    <property type="entry name" value="RNA_pol_I-sp_TIF_RRN6-like"/>
</dbReference>
<protein>
    <recommendedName>
        <fullName evidence="2">RRN6 K-rich C-terminal domain-containing protein</fullName>
    </recommendedName>
</protein>
<dbReference type="EMBL" id="AJIL01000205">
    <property type="protein sequence ID" value="KNE91422.1"/>
    <property type="molecule type" value="Genomic_DNA"/>
</dbReference>
<dbReference type="Proteomes" id="UP000054564">
    <property type="component" value="Unassembled WGS sequence"/>
</dbReference>
<feature type="compositionally biased region" description="Basic residues" evidence="1">
    <location>
        <begin position="853"/>
        <end position="863"/>
    </location>
</feature>
<proteinExistence type="predicted"/>
<evidence type="ECO:0000259" key="2">
    <source>
        <dbReference type="Pfam" id="PF20639"/>
    </source>
</evidence>
<dbReference type="PANTHER" id="PTHR28221">
    <property type="entry name" value="RNA POLYMERASE I-SPECIFIC TRANSCRIPTION INITIATION FACTOR RRN6"/>
    <property type="match status" value="1"/>
</dbReference>
<dbReference type="STRING" id="1165861.A0A0L0UWJ5"/>
<reference evidence="4" key="1">
    <citation type="submission" date="2014-03" db="EMBL/GenBank/DDBJ databases">
        <title>The Genome Sequence of Puccinia striiformis f. sp. tritici PST-78.</title>
        <authorList>
            <consortium name="The Broad Institute Genome Sequencing Platform"/>
            <person name="Cuomo C."/>
            <person name="Hulbert S."/>
            <person name="Chen X."/>
            <person name="Walker B."/>
            <person name="Young S.K."/>
            <person name="Zeng Q."/>
            <person name="Gargeya S."/>
            <person name="Fitzgerald M."/>
            <person name="Haas B."/>
            <person name="Abouelleil A."/>
            <person name="Alvarado L."/>
            <person name="Arachchi H.M."/>
            <person name="Berlin A.M."/>
            <person name="Chapman S.B."/>
            <person name="Goldberg J."/>
            <person name="Griggs A."/>
            <person name="Gujja S."/>
            <person name="Hansen M."/>
            <person name="Howarth C."/>
            <person name="Imamovic A."/>
            <person name="Larimer J."/>
            <person name="McCowan C."/>
            <person name="Montmayeur A."/>
            <person name="Murphy C."/>
            <person name="Neiman D."/>
            <person name="Pearson M."/>
            <person name="Priest M."/>
            <person name="Roberts A."/>
            <person name="Saif S."/>
            <person name="Shea T."/>
            <person name="Sisk P."/>
            <person name="Sykes S."/>
            <person name="Wortman J."/>
            <person name="Nusbaum C."/>
            <person name="Birren B."/>
        </authorList>
    </citation>
    <scope>NUCLEOTIDE SEQUENCE [LARGE SCALE GENOMIC DNA]</scope>
    <source>
        <strain evidence="4">race PST-78</strain>
    </source>
</reference>
<organism evidence="3 4">
    <name type="scientific">Puccinia striiformis f. sp. tritici PST-78</name>
    <dbReference type="NCBI Taxonomy" id="1165861"/>
    <lineage>
        <taxon>Eukaryota</taxon>
        <taxon>Fungi</taxon>
        <taxon>Dikarya</taxon>
        <taxon>Basidiomycota</taxon>
        <taxon>Pucciniomycotina</taxon>
        <taxon>Pucciniomycetes</taxon>
        <taxon>Pucciniales</taxon>
        <taxon>Pucciniaceae</taxon>
        <taxon>Puccinia</taxon>
    </lineage>
</organism>
<comment type="caution">
    <text evidence="3">The sequence shown here is derived from an EMBL/GenBank/DDBJ whole genome shotgun (WGS) entry which is preliminary data.</text>
</comment>
<evidence type="ECO:0000256" key="1">
    <source>
        <dbReference type="SAM" id="MobiDB-lite"/>
    </source>
</evidence>
<feature type="region of interest" description="Disordered" evidence="1">
    <location>
        <begin position="670"/>
        <end position="690"/>
    </location>
</feature>
<feature type="domain" description="RRN6 K-rich C-terminal" evidence="2">
    <location>
        <begin position="696"/>
        <end position="863"/>
    </location>
</feature>
<evidence type="ECO:0000313" key="4">
    <source>
        <dbReference type="Proteomes" id="UP000054564"/>
    </source>
</evidence>
<dbReference type="PANTHER" id="PTHR28221:SF2">
    <property type="entry name" value="RNA POLYMERASE I-SPECIFIC TRANSCRIPTION INITIATION FACTOR RRN6"/>
    <property type="match status" value="1"/>
</dbReference>
<accession>A0A0L0UWJ5</accession>
<sequence>MMSDLQSWPIGTKVSLQTFGSGRLRFVTGEDHTLGSRLQFEFARGLDDVVIHQVLPPVQFYGPPIRPAVVPATPQLYQVVQSNNRYLRSQYPEIDLPKALLLESIVEDQQLPAQDVPLLSPIITGLTINEKHDLIISVGGPVSNELYCTFLEDGLSDLPKLRTTSKPAATLRTPVQQLASGPSLNQAGNAVFLARTHDATTMFAYSCSHNSVRTSRSAASTSSSPPFSFKKIYQLKTSDTNHERHVDSCVGHTINDTLRQLIVLNSKGQLWKVSGIDGTAMPDVKRVGLVKYSEPKEITWARCGIYPTNDCLVVGLRNSLCMIDPRVYGECSTLYGVLEDQLITDVQRYINHQTPHLRLINTTSSMICVDDRKPGIPMLMVKHFRSPDLTLSMGFPAEPEWSPDPNYDPSTAGERFDQVLLWSRTNDVASLHQFRSHPDIPPAVLGYPSAVPVTCSHPLNPRAGLVFFRRKVANSHPEEKICLIEMQRDGSLWHRQIGLFDPSVESYPVNPDLIDRVNLHSSDVESSEESVKKLDSDSEDGFTRIPNSSLKLETLSQDFTDACLSEPPTIDGEETHVPCIDSMDPLGFCVLPRPYEQSIAANQGISNDDRSDMMIDLTPVLRSFLPEIINFSSEDAIVVDDDEAEADSGQQVAEIVGTAINLARKTRALNDPSGQADERSDCGTVVDEPSGSLATNRLMEEWKPKALTSEYQWTDICAATNDDVTGVSGAESDHSAQAGRSRSQSRLSGIEEEELRKSRENTVDMVQLVSKAKNQIASEIEITTIPKHHPRKFINAAFASSSLPSSIQIGSTSQPDPSVPNSSSPPAASIPTQAASQLIPGPHAARSSSTSIHPRKKKRVGGF</sequence>
<dbReference type="InterPro" id="IPR048536">
    <property type="entry name" value="Rrn6_K-rich"/>
</dbReference>
<dbReference type="OrthoDB" id="2382881at2759"/>
<dbReference type="AlphaFoldDB" id="A0A0L0UWJ5"/>
<feature type="compositionally biased region" description="Low complexity" evidence="1">
    <location>
        <begin position="735"/>
        <end position="748"/>
    </location>
</feature>
<feature type="compositionally biased region" description="Low complexity" evidence="1">
    <location>
        <begin position="805"/>
        <end position="837"/>
    </location>
</feature>
<name>A0A0L0UWJ5_9BASI</name>